<dbReference type="EMBL" id="AFLW02000222">
    <property type="protein sequence ID" value="EMM79742.1"/>
    <property type="molecule type" value="Genomic_DNA"/>
</dbReference>
<protein>
    <submittedName>
        <fullName evidence="1">Putative lipoprotein</fullName>
    </submittedName>
</protein>
<name>M6G8R0_LEPIR</name>
<sequence>MSNKTATIFEIQLVGLVFGSCCLFWDFKSEYKEIYLLDEKKEL</sequence>
<organism evidence="1 2">
    <name type="scientific">Leptospira interrogans str. 2006001854</name>
    <dbReference type="NCBI Taxonomy" id="1001590"/>
    <lineage>
        <taxon>Bacteria</taxon>
        <taxon>Pseudomonadati</taxon>
        <taxon>Spirochaetota</taxon>
        <taxon>Spirochaetia</taxon>
        <taxon>Leptospirales</taxon>
        <taxon>Leptospiraceae</taxon>
        <taxon>Leptospira</taxon>
    </lineage>
</organism>
<accession>M6G8R0</accession>
<dbReference type="PROSITE" id="PS51257">
    <property type="entry name" value="PROKAR_LIPOPROTEIN"/>
    <property type="match status" value="1"/>
</dbReference>
<evidence type="ECO:0000313" key="2">
    <source>
        <dbReference type="Proteomes" id="UP000012128"/>
    </source>
</evidence>
<proteinExistence type="predicted"/>
<dbReference type="AlphaFoldDB" id="M6G8R0"/>
<gene>
    <name evidence="1" type="ORF">LEP1GSC037_5508</name>
</gene>
<reference evidence="1 2" key="1">
    <citation type="submission" date="2013-01" db="EMBL/GenBank/DDBJ databases">
        <authorList>
            <person name="Harkins D.M."/>
            <person name="Durkin A.S."/>
            <person name="Brinkac L.M."/>
            <person name="Haft D.H."/>
            <person name="Selengut J.D."/>
            <person name="Sanka R."/>
            <person name="DePew J."/>
            <person name="Purushe J."/>
            <person name="Hospenthal D.R."/>
            <person name="Murray C.K."/>
            <person name="Pimentel G."/>
            <person name="Wasfy M."/>
            <person name="Parker T."/>
            <person name="Miller R.S."/>
            <person name="Vinetz J.M."/>
            <person name="Sutton G.G."/>
            <person name="Nierman W.C."/>
            <person name="Fouts D.E."/>
        </authorList>
    </citation>
    <scope>NUCLEOTIDE SEQUENCE [LARGE SCALE GENOMIC DNA]</scope>
    <source>
        <strain evidence="1 2">2006001854</strain>
    </source>
</reference>
<evidence type="ECO:0000313" key="1">
    <source>
        <dbReference type="EMBL" id="EMM79742.1"/>
    </source>
</evidence>
<dbReference type="Proteomes" id="UP000012128">
    <property type="component" value="Unassembled WGS sequence"/>
</dbReference>
<comment type="caution">
    <text evidence="1">The sequence shown here is derived from an EMBL/GenBank/DDBJ whole genome shotgun (WGS) entry which is preliminary data.</text>
</comment>
<keyword evidence="1" id="KW-0449">Lipoprotein</keyword>